<sequence>MHFITPPVKVCSICDGQFHYTCPRLSFRLCSGTRTWDRGCDQPPVCALPAPDLVAPAAFCVWRVSSCLFPSATVFHGSVCLLSLNDMTSSVR</sequence>
<dbReference type="VEuPathDB" id="FungiDB:JI435_423870"/>
<organism evidence="2 3">
    <name type="scientific">Phaeosphaeria nodorum (strain SN15 / ATCC MYA-4574 / FGSC 10173)</name>
    <name type="common">Glume blotch fungus</name>
    <name type="synonym">Parastagonospora nodorum</name>
    <dbReference type="NCBI Taxonomy" id="321614"/>
    <lineage>
        <taxon>Eukaryota</taxon>
        <taxon>Fungi</taxon>
        <taxon>Dikarya</taxon>
        <taxon>Ascomycota</taxon>
        <taxon>Pezizomycotina</taxon>
        <taxon>Dothideomycetes</taxon>
        <taxon>Pleosporomycetidae</taxon>
        <taxon>Pleosporales</taxon>
        <taxon>Pleosporineae</taxon>
        <taxon>Phaeosphaeriaceae</taxon>
        <taxon>Parastagonospora</taxon>
    </lineage>
</organism>
<gene>
    <name evidence="2" type="ORF">JI435_423870</name>
</gene>
<dbReference type="Proteomes" id="UP000663193">
    <property type="component" value="Chromosome 21"/>
</dbReference>
<dbReference type="InterPro" id="IPR007529">
    <property type="entry name" value="Znf_HIT"/>
</dbReference>
<evidence type="ECO:0000313" key="3">
    <source>
        <dbReference type="Proteomes" id="UP000663193"/>
    </source>
</evidence>
<name>A0A7U2IBS7_PHANO</name>
<keyword evidence="3" id="KW-1185">Reference proteome</keyword>
<dbReference type="Pfam" id="PF04438">
    <property type="entry name" value="zf-HIT"/>
    <property type="match status" value="1"/>
</dbReference>
<accession>A0A7U2IBS7</accession>
<protein>
    <recommendedName>
        <fullName evidence="1">HIT-type domain-containing protein</fullName>
    </recommendedName>
</protein>
<dbReference type="EMBL" id="CP069043">
    <property type="protein sequence ID" value="QRD06969.1"/>
    <property type="molecule type" value="Genomic_DNA"/>
</dbReference>
<evidence type="ECO:0000313" key="2">
    <source>
        <dbReference type="EMBL" id="QRD06969.1"/>
    </source>
</evidence>
<proteinExistence type="predicted"/>
<evidence type="ECO:0000259" key="1">
    <source>
        <dbReference type="Pfam" id="PF04438"/>
    </source>
</evidence>
<reference evidence="3" key="1">
    <citation type="journal article" date="2021" name="BMC Genomics">
        <title>Chromosome-level genome assembly and manually-curated proteome of model necrotroph Parastagonospora nodorum Sn15 reveals a genome-wide trove of candidate effector homologs, and redundancy of virulence-related functions within an accessory chromosome.</title>
        <authorList>
            <person name="Bertazzoni S."/>
            <person name="Jones D.A.B."/>
            <person name="Phan H.T."/>
            <person name="Tan K.-C."/>
            <person name="Hane J.K."/>
        </authorList>
    </citation>
    <scope>NUCLEOTIDE SEQUENCE [LARGE SCALE GENOMIC DNA]</scope>
    <source>
        <strain evidence="3">SN15 / ATCC MYA-4574 / FGSC 10173)</strain>
    </source>
</reference>
<dbReference type="AlphaFoldDB" id="A0A7U2IBS7"/>
<feature type="domain" description="HIT-type" evidence="1">
    <location>
        <begin position="9"/>
        <end position="31"/>
    </location>
</feature>